<sequence length="288" mass="32202">EDYRAGYPRFSALIAANANFFVCRRFPRLRAGLLLLKQDKLAVLESQLDELDRNEGHPLFLGMSRSDNNTARKSLLAEIDLHLAGYGSSNRIVPVLERCQDEFLGRSHKTLNLQKASSRDVSSLENCVDATSCISRDERDFLHCERELLTLSASDDSAIKKLEDWVEDLLVDRYEGFRTLNIIQIPRHDLSTDPNVLLYIGLLIKGTARVLMLVIITSLLLIPVVVCILINSVWARICVIITSTVIYLSILSHLTKSKMIELILAGATFATILTLFISNVDEGSGLKS</sequence>
<dbReference type="InterPro" id="IPR046529">
    <property type="entry name" value="DUF6594"/>
</dbReference>
<protein>
    <recommendedName>
        <fullName evidence="2">DUF6594 domain-containing protein</fullName>
    </recommendedName>
</protein>
<proteinExistence type="predicted"/>
<evidence type="ECO:0000256" key="1">
    <source>
        <dbReference type="SAM" id="Phobius"/>
    </source>
</evidence>
<keyword evidence="1" id="KW-0472">Membrane</keyword>
<evidence type="ECO:0000259" key="2">
    <source>
        <dbReference type="Pfam" id="PF20237"/>
    </source>
</evidence>
<feature type="domain" description="DUF6594" evidence="2">
    <location>
        <begin position="7"/>
        <end position="273"/>
    </location>
</feature>
<dbReference type="PANTHER" id="PTHR34502">
    <property type="entry name" value="DUF6594 DOMAIN-CONTAINING PROTEIN-RELATED"/>
    <property type="match status" value="1"/>
</dbReference>
<evidence type="ECO:0000313" key="4">
    <source>
        <dbReference type="Proteomes" id="UP001480595"/>
    </source>
</evidence>
<keyword evidence="1" id="KW-1133">Transmembrane helix</keyword>
<feature type="transmembrane region" description="Helical" evidence="1">
    <location>
        <begin position="228"/>
        <end position="250"/>
    </location>
</feature>
<keyword evidence="1" id="KW-0812">Transmembrane</keyword>
<gene>
    <name evidence="3" type="ORF">PG994_000962</name>
</gene>
<dbReference type="RefSeq" id="XP_066720512.1">
    <property type="nucleotide sequence ID" value="XM_066852371.1"/>
</dbReference>
<organism evidence="3 4">
    <name type="scientific">Apiospora phragmitis</name>
    <dbReference type="NCBI Taxonomy" id="2905665"/>
    <lineage>
        <taxon>Eukaryota</taxon>
        <taxon>Fungi</taxon>
        <taxon>Dikarya</taxon>
        <taxon>Ascomycota</taxon>
        <taxon>Pezizomycotina</taxon>
        <taxon>Sordariomycetes</taxon>
        <taxon>Xylariomycetidae</taxon>
        <taxon>Amphisphaeriales</taxon>
        <taxon>Apiosporaceae</taxon>
        <taxon>Apiospora</taxon>
    </lineage>
</organism>
<dbReference type="Pfam" id="PF20237">
    <property type="entry name" value="DUF6594"/>
    <property type="match status" value="1"/>
</dbReference>
<feature type="transmembrane region" description="Helical" evidence="1">
    <location>
        <begin position="262"/>
        <end position="280"/>
    </location>
</feature>
<name>A0ABR1WRC2_9PEZI</name>
<dbReference type="EMBL" id="JAQQWL010000002">
    <property type="protein sequence ID" value="KAK8085988.1"/>
    <property type="molecule type" value="Genomic_DNA"/>
</dbReference>
<dbReference type="Proteomes" id="UP001480595">
    <property type="component" value="Unassembled WGS sequence"/>
</dbReference>
<feature type="non-terminal residue" evidence="3">
    <location>
        <position position="1"/>
    </location>
</feature>
<dbReference type="GeneID" id="92085434"/>
<evidence type="ECO:0000313" key="3">
    <source>
        <dbReference type="EMBL" id="KAK8085988.1"/>
    </source>
</evidence>
<comment type="caution">
    <text evidence="3">The sequence shown here is derived from an EMBL/GenBank/DDBJ whole genome shotgun (WGS) entry which is preliminary data.</text>
</comment>
<accession>A0ABR1WRC2</accession>
<dbReference type="PANTHER" id="PTHR34502:SF5">
    <property type="entry name" value="DUF6594 DOMAIN-CONTAINING PROTEIN"/>
    <property type="match status" value="1"/>
</dbReference>
<reference evidence="3 4" key="1">
    <citation type="submission" date="2023-01" db="EMBL/GenBank/DDBJ databases">
        <title>Analysis of 21 Apiospora genomes using comparative genomics revels a genus with tremendous synthesis potential of carbohydrate active enzymes and secondary metabolites.</title>
        <authorList>
            <person name="Sorensen T."/>
        </authorList>
    </citation>
    <scope>NUCLEOTIDE SEQUENCE [LARGE SCALE GENOMIC DNA]</scope>
    <source>
        <strain evidence="3 4">CBS 135458</strain>
    </source>
</reference>
<keyword evidence="4" id="KW-1185">Reference proteome</keyword>
<feature type="transmembrane region" description="Helical" evidence="1">
    <location>
        <begin position="196"/>
        <end position="222"/>
    </location>
</feature>